<name>A0A6J4IB38_9PSEU</name>
<protein>
    <submittedName>
        <fullName evidence="2">Uncharacterized protein</fullName>
    </submittedName>
</protein>
<organism evidence="2">
    <name type="scientific">uncultured Actinomycetospora sp</name>
    <dbReference type="NCBI Taxonomy" id="1135996"/>
    <lineage>
        <taxon>Bacteria</taxon>
        <taxon>Bacillati</taxon>
        <taxon>Actinomycetota</taxon>
        <taxon>Actinomycetes</taxon>
        <taxon>Pseudonocardiales</taxon>
        <taxon>Pseudonocardiaceae</taxon>
        <taxon>Actinomycetospora</taxon>
        <taxon>environmental samples</taxon>
    </lineage>
</organism>
<feature type="non-terminal residue" evidence="2">
    <location>
        <position position="1"/>
    </location>
</feature>
<evidence type="ECO:0000256" key="1">
    <source>
        <dbReference type="SAM" id="MobiDB-lite"/>
    </source>
</evidence>
<feature type="non-terminal residue" evidence="2">
    <location>
        <position position="63"/>
    </location>
</feature>
<proteinExistence type="predicted"/>
<evidence type="ECO:0000313" key="2">
    <source>
        <dbReference type="EMBL" id="CAA9247582.1"/>
    </source>
</evidence>
<accession>A0A6J4IB38</accession>
<reference evidence="2" key="1">
    <citation type="submission" date="2020-02" db="EMBL/GenBank/DDBJ databases">
        <authorList>
            <person name="Meier V. D."/>
        </authorList>
    </citation>
    <scope>NUCLEOTIDE SEQUENCE</scope>
    <source>
        <strain evidence="2">AVDCRST_MAG54</strain>
    </source>
</reference>
<feature type="region of interest" description="Disordered" evidence="1">
    <location>
        <begin position="1"/>
        <end position="38"/>
    </location>
</feature>
<feature type="compositionally biased region" description="Low complexity" evidence="1">
    <location>
        <begin position="26"/>
        <end position="38"/>
    </location>
</feature>
<gene>
    <name evidence="2" type="ORF">AVDCRST_MAG54-1824</name>
</gene>
<dbReference type="EMBL" id="CADCTH010000245">
    <property type="protein sequence ID" value="CAA9247582.1"/>
    <property type="molecule type" value="Genomic_DNA"/>
</dbReference>
<dbReference type="AlphaFoldDB" id="A0A6J4IB38"/>
<sequence length="63" mass="6311">CGTRGSGCATSPWWSSASARHRSRARSTTSPAPAGPCAACTARRTRTGGCAPTSSARACPPTC</sequence>